<evidence type="ECO:0000256" key="3">
    <source>
        <dbReference type="ARBA" id="ARBA00022843"/>
    </source>
</evidence>
<feature type="region of interest" description="Disordered" evidence="9">
    <location>
        <begin position="987"/>
        <end position="1050"/>
    </location>
</feature>
<dbReference type="Gene3D" id="1.10.10.60">
    <property type="entry name" value="Homeodomain-like"/>
    <property type="match status" value="1"/>
</dbReference>
<dbReference type="SMART" id="SM01109">
    <property type="entry name" value="CUT"/>
    <property type="match status" value="2"/>
</dbReference>
<dbReference type="GO" id="GO:0006338">
    <property type="term" value="P:chromatin remodeling"/>
    <property type="evidence" value="ECO:0007669"/>
    <property type="project" value="InterPro"/>
</dbReference>
<reference evidence="13" key="3">
    <citation type="submission" date="2025-09" db="UniProtKB">
        <authorList>
            <consortium name="Ensembl"/>
        </authorList>
    </citation>
    <scope>IDENTIFICATION</scope>
</reference>
<dbReference type="FunFam" id="3.10.20.710:FF:000001">
    <property type="entry name" value="DNA-binding protein SATB"/>
    <property type="match status" value="1"/>
</dbReference>
<evidence type="ECO:0000259" key="12">
    <source>
        <dbReference type="PROSITE" id="PS51983"/>
    </source>
</evidence>
<dbReference type="GO" id="GO:0000978">
    <property type="term" value="F:RNA polymerase II cis-regulatory region sequence-specific DNA binding"/>
    <property type="evidence" value="ECO:0007669"/>
    <property type="project" value="TreeGrafter"/>
</dbReference>
<feature type="compositionally biased region" description="Low complexity" evidence="9">
    <location>
        <begin position="264"/>
        <end position="273"/>
    </location>
</feature>
<dbReference type="PANTHER" id="PTHR15116:SF16">
    <property type="entry name" value="DEFECTIVE PROVENTRICULUS, ISOFORM A"/>
    <property type="match status" value="1"/>
</dbReference>
<feature type="region of interest" description="Disordered" evidence="9">
    <location>
        <begin position="264"/>
        <end position="303"/>
    </location>
</feature>
<dbReference type="FunFam" id="1.10.260.40:FF:000003">
    <property type="entry name" value="DNA-binding protein SATB"/>
    <property type="match status" value="2"/>
</dbReference>
<name>A0A8C7PXR6_ONCMY</name>
<dbReference type="AlphaFoldDB" id="A0A8C7PXR6"/>
<evidence type="ECO:0000313" key="13">
    <source>
        <dbReference type="Ensembl" id="ENSOMYP00000029881.2"/>
    </source>
</evidence>
<feature type="domain" description="CUT" evidence="10">
    <location>
        <begin position="400"/>
        <end position="487"/>
    </location>
</feature>
<evidence type="ECO:0000256" key="9">
    <source>
        <dbReference type="SAM" id="MobiDB-lite"/>
    </source>
</evidence>
<keyword evidence="7" id="KW-0804">Transcription</keyword>
<keyword evidence="3" id="KW-0832">Ubl conjugation</keyword>
<dbReference type="PROSITE" id="PS51982">
    <property type="entry name" value="CMP"/>
    <property type="match status" value="1"/>
</dbReference>
<comment type="subcellular location">
    <subcellularLocation>
        <location evidence="1">Nucleus</location>
    </subcellularLocation>
</comment>
<protein>
    <submittedName>
        <fullName evidence="13">SATB homeobox 1a</fullName>
    </submittedName>
</protein>
<feature type="compositionally biased region" description="Polar residues" evidence="9">
    <location>
        <begin position="274"/>
        <end position="291"/>
    </location>
</feature>
<keyword evidence="5" id="KW-0238">DNA-binding</keyword>
<dbReference type="CDD" id="cd11585">
    <property type="entry name" value="SATB1_N"/>
    <property type="match status" value="1"/>
</dbReference>
<dbReference type="PROSITE" id="PS51983">
    <property type="entry name" value="CUTL"/>
    <property type="match status" value="1"/>
</dbReference>
<evidence type="ECO:0000256" key="4">
    <source>
        <dbReference type="ARBA" id="ARBA00023015"/>
    </source>
</evidence>
<evidence type="ECO:0000256" key="7">
    <source>
        <dbReference type="ARBA" id="ARBA00023163"/>
    </source>
</evidence>
<dbReference type="InterPro" id="IPR010982">
    <property type="entry name" value="Lambda_DNA-bd_dom_sf"/>
</dbReference>
<dbReference type="InterPro" id="IPR038224">
    <property type="entry name" value="SATB_ULD_sf"/>
</dbReference>
<keyword evidence="6" id="KW-0371">Homeobox</keyword>
<keyword evidence="8" id="KW-0539">Nucleus</keyword>
<dbReference type="Proteomes" id="UP000694395">
    <property type="component" value="Chromosome 18"/>
</dbReference>
<reference evidence="13" key="2">
    <citation type="submission" date="2025-08" db="UniProtKB">
        <authorList>
            <consortium name="Ensembl"/>
        </authorList>
    </citation>
    <scope>IDENTIFICATION</scope>
</reference>
<organism evidence="13 14">
    <name type="scientific">Oncorhynchus mykiss</name>
    <name type="common">Rainbow trout</name>
    <name type="synonym">Salmo gairdneri</name>
    <dbReference type="NCBI Taxonomy" id="8022"/>
    <lineage>
        <taxon>Eukaryota</taxon>
        <taxon>Metazoa</taxon>
        <taxon>Chordata</taxon>
        <taxon>Craniata</taxon>
        <taxon>Vertebrata</taxon>
        <taxon>Euteleostomi</taxon>
        <taxon>Actinopterygii</taxon>
        <taxon>Neopterygii</taxon>
        <taxon>Teleostei</taxon>
        <taxon>Protacanthopterygii</taxon>
        <taxon>Salmoniformes</taxon>
        <taxon>Salmonidae</taxon>
        <taxon>Salmoninae</taxon>
        <taxon>Oncorhynchus</taxon>
    </lineage>
</organism>
<evidence type="ECO:0000313" key="14">
    <source>
        <dbReference type="Proteomes" id="UP000694395"/>
    </source>
</evidence>
<evidence type="ECO:0000256" key="5">
    <source>
        <dbReference type="ARBA" id="ARBA00023125"/>
    </source>
</evidence>
<dbReference type="PROSITE" id="PS51042">
    <property type="entry name" value="CUT"/>
    <property type="match status" value="2"/>
</dbReference>
<evidence type="ECO:0000256" key="6">
    <source>
        <dbReference type="ARBA" id="ARBA00023155"/>
    </source>
</evidence>
<keyword evidence="2" id="KW-0677">Repeat</keyword>
<feature type="region of interest" description="Disordered" evidence="9">
    <location>
        <begin position="835"/>
        <end position="921"/>
    </location>
</feature>
<feature type="domain" description="CUTL" evidence="12">
    <location>
        <begin position="184"/>
        <end position="257"/>
    </location>
</feature>
<accession>A0A8C7PXR6</accession>
<dbReference type="Pfam" id="PF02376">
    <property type="entry name" value="CUT"/>
    <property type="match status" value="2"/>
</dbReference>
<keyword evidence="4" id="KW-0805">Transcription regulation</keyword>
<dbReference type="SUPFAM" id="SSF47413">
    <property type="entry name" value="lambda repressor-like DNA-binding domains"/>
    <property type="match status" value="2"/>
</dbReference>
<dbReference type="InterPro" id="IPR038216">
    <property type="entry name" value="SATB_CUTL_sf"/>
</dbReference>
<dbReference type="Ensembl" id="ENSOMYT00000032590.2">
    <property type="protein sequence ID" value="ENSOMYP00000029881.2"/>
    <property type="gene ID" value="ENSOMYG00000013702.2"/>
</dbReference>
<feature type="domain" description="CMP" evidence="11">
    <location>
        <begin position="77"/>
        <end position="181"/>
    </location>
</feature>
<proteinExistence type="predicted"/>
<dbReference type="Pfam" id="PF16534">
    <property type="entry name" value="ULD"/>
    <property type="match status" value="1"/>
</dbReference>
<dbReference type="GeneTree" id="ENSGT00390000008096"/>
<dbReference type="Gene3D" id="3.10.20.710">
    <property type="entry name" value="SATB, ubiquitin-like oligomerisation domain"/>
    <property type="match status" value="1"/>
</dbReference>
<feature type="region of interest" description="Disordered" evidence="9">
    <location>
        <begin position="362"/>
        <end position="405"/>
    </location>
</feature>
<dbReference type="GO" id="GO:0005634">
    <property type="term" value="C:nucleus"/>
    <property type="evidence" value="ECO:0007669"/>
    <property type="project" value="UniProtKB-SubCell"/>
</dbReference>
<evidence type="ECO:0000256" key="8">
    <source>
        <dbReference type="ARBA" id="ARBA00023242"/>
    </source>
</evidence>
<keyword evidence="14" id="KW-1185">Reference proteome</keyword>
<feature type="compositionally biased region" description="Basic and acidic residues" evidence="9">
    <location>
        <begin position="993"/>
        <end position="1009"/>
    </location>
</feature>
<dbReference type="FunFam" id="1.10.260.70:FF:000001">
    <property type="entry name" value="DNA-binding protein SATB"/>
    <property type="match status" value="1"/>
</dbReference>
<dbReference type="Gene3D" id="1.10.260.70">
    <property type="entry name" value="SATB, CULT domain"/>
    <property type="match status" value="1"/>
</dbReference>
<dbReference type="InterPro" id="IPR032392">
    <property type="entry name" value="ULD"/>
</dbReference>
<dbReference type="InterPro" id="IPR039673">
    <property type="entry name" value="SATB1/SATB2"/>
</dbReference>
<evidence type="ECO:0000259" key="11">
    <source>
        <dbReference type="PROSITE" id="PS51982"/>
    </source>
</evidence>
<reference evidence="13" key="1">
    <citation type="submission" date="2020-07" db="EMBL/GenBank/DDBJ databases">
        <title>A long reads based de novo assembly of the rainbow trout Arlee double haploid line genome.</title>
        <authorList>
            <person name="Gao G."/>
            <person name="Palti Y."/>
        </authorList>
    </citation>
    <scope>NUCLEOTIDE SEQUENCE [LARGE SCALE GENOMIC DNA]</scope>
</reference>
<sequence>MDPQQCDGGHVSEGCNTPGNGDHRPPPAKLVRLELNGGGGLSGPHQGRTRQGSPGVRTSAPKLTTPVPQPKNWHKRGSLLPVLCLVEHRESPVPAVEPERREEHAEFVLVRRDLLFNQLIEMALLALGYSHSSAAQAKGSIQVGRWNPVPLSCVTDAPDATVADMLQDLYHVTTLKIQLTSCPMLEDLPPEQWSHSTVRNALKELLRDMNQSSLAKECPLSQSMISSIVNSTYYANVSASKCHEFGHWYKHFMNTKGIMEIDSFSDQSQTSSTHPSTKQSFPGSTAEQVCSSPLPFPHGGATHTSGRSCLAPSLCPPGLVTAPLSPQLVSPQQIVMAQFLNQQYAVSHMLAQQSLSVSVSTSPQQFLNHPPVGRPPPSLALAKGLDPPPQGGPPGPGSGSQSQVCGPSDISCEIYQWVREELKRAGISQAVFARVAFNRTQGLLSEILRKEEDPKSASQSLLVNLRSMQSFLQIPEGDRDRIYQEERERSLTTSTIINHSPNNTTTPRHTQTRKEEGDFVKAEDWPSQVSIVFPKVRLSPVAVVNRGVKSEGCVLDRGVKSEGCVLDRGVKSEGCVLDRGVKNVGCVLDRGVKSEGCVLDRGVKNVGCLLDRGVKSEGCVLDRGVKNVGCVLDRGVKNVGCVLDRGVKNEGCVLDRGVKNEGCVLDRGVKNVGCVLDRGVKNVGCVLDRGVKNVGCVLDRGVKNVGCVLDVNSSIYEEIQQEMKRAKVSQAMFAKMAASKSQGWLCELLRWKEDPSPENRTLWENLCMIRRFLSLAQMERDAIYEQESNTLQQHCTDRLTQLVNNNTLLQRHSPLQQQHHQRTLTALSQLPLQPQAEPRLPPRQPSTASPAETEGRRGQLRTWWGSSQGDGREEDITGRGSRGWGQGRVRGVCNNDKEGGEGRWAGGRQTNGEGDGGSDGEGFRVSREAQGILQSFIQDVGLNPDEEAVHTLSAQLGLPKHTILSFFHSQHHSYTHQNHRQHYSEIQHNQHPSQDDNHRENHNQHHTDQDQLFYNGAGPTQPKRTTGEEWTVDLTGQMGGEGRIWSGKRK</sequence>
<dbReference type="InterPro" id="IPR003350">
    <property type="entry name" value="CUT_dom"/>
</dbReference>
<evidence type="ECO:0000259" key="10">
    <source>
        <dbReference type="PROSITE" id="PS51042"/>
    </source>
</evidence>
<dbReference type="Gene3D" id="1.10.260.40">
    <property type="entry name" value="lambda repressor-like DNA-binding domains"/>
    <property type="match status" value="2"/>
</dbReference>
<dbReference type="PANTHER" id="PTHR15116">
    <property type="entry name" value="DNA-BINDING PROTEIN SATB FAMILY MEMBER"/>
    <property type="match status" value="1"/>
</dbReference>
<evidence type="ECO:0000256" key="2">
    <source>
        <dbReference type="ARBA" id="ARBA00022737"/>
    </source>
</evidence>
<dbReference type="Pfam" id="PF16557">
    <property type="entry name" value="CUTL"/>
    <property type="match status" value="1"/>
</dbReference>
<feature type="domain" description="CUT" evidence="10">
    <location>
        <begin position="701"/>
        <end position="788"/>
    </location>
</feature>
<feature type="compositionally biased region" description="Pro residues" evidence="9">
    <location>
        <begin position="386"/>
        <end position="396"/>
    </location>
</feature>
<feature type="region of interest" description="Disordered" evidence="9">
    <location>
        <begin position="1"/>
        <end position="73"/>
    </location>
</feature>
<dbReference type="InterPro" id="IPR032355">
    <property type="entry name" value="CUTL"/>
</dbReference>
<evidence type="ECO:0000256" key="1">
    <source>
        <dbReference type="ARBA" id="ARBA00004123"/>
    </source>
</evidence>
<dbReference type="GO" id="GO:0000981">
    <property type="term" value="F:DNA-binding transcription factor activity, RNA polymerase II-specific"/>
    <property type="evidence" value="ECO:0007669"/>
    <property type="project" value="TreeGrafter"/>
</dbReference>